<dbReference type="InterPro" id="IPR016035">
    <property type="entry name" value="Acyl_Trfase/lysoPLipase"/>
</dbReference>
<dbReference type="OrthoDB" id="8586159at2"/>
<dbReference type="EMBL" id="RRCF01000008">
    <property type="protein sequence ID" value="RRJ18483.1"/>
    <property type="molecule type" value="Genomic_DNA"/>
</dbReference>
<sequence>MTKSALRVLAGATAFAHLQQHGLRQQDIDLVLGASGGPKWFCLFGLDQYLFGEFFKDRTSPLSLVGSSAGAWRFACVTQQNPAAATARFAKAYSSLCFPANASIDEITATSASVLDQVFPTDEAIAQVLNNPVLQLNFIAAREVKVRKSERKAAQLRRLMLAAGANLLQPALLQKFYTRVVMQNHSNPTLLQRVPHEAYPLTLDNFKASLLASGSIPMVMHPVKDPAGMPAGLYMDGGLLDYHLSLPYQQQGLILYPHFYPYLIPGWFDKSLPWRRAKAAQMDKMILLCPSDAWLKSLPYGKIPDRKDFDKLTDTQRLTYWATVLERSKELADDLKSGHYLLEKI</sequence>
<evidence type="ECO:0000313" key="1">
    <source>
        <dbReference type="EMBL" id="RRJ18483.1"/>
    </source>
</evidence>
<proteinExistence type="predicted"/>
<evidence type="ECO:0000313" key="2">
    <source>
        <dbReference type="Proteomes" id="UP000276260"/>
    </source>
</evidence>
<dbReference type="AlphaFoldDB" id="A0A3P3QDR8"/>
<gene>
    <name evidence="1" type="ORF">EIK76_17150</name>
</gene>
<name>A0A3P3QDR8_9GAMM</name>
<dbReference type="SUPFAM" id="SSF52151">
    <property type="entry name" value="FabD/lysophospholipase-like"/>
    <property type="match status" value="1"/>
</dbReference>
<dbReference type="Proteomes" id="UP000276260">
    <property type="component" value="Unassembled WGS sequence"/>
</dbReference>
<protein>
    <submittedName>
        <fullName evidence="1">Patatin-like phospholipase family protein</fullName>
    </submittedName>
</protein>
<organism evidence="1 2">
    <name type="scientific">Rheinheimera mesophila</name>
    <dbReference type="NCBI Taxonomy" id="1547515"/>
    <lineage>
        <taxon>Bacteria</taxon>
        <taxon>Pseudomonadati</taxon>
        <taxon>Pseudomonadota</taxon>
        <taxon>Gammaproteobacteria</taxon>
        <taxon>Chromatiales</taxon>
        <taxon>Chromatiaceae</taxon>
        <taxon>Rheinheimera</taxon>
    </lineage>
</organism>
<reference evidence="1 2" key="1">
    <citation type="submission" date="2018-11" db="EMBL/GenBank/DDBJ databases">
        <title>Draft genome analysis of Rheinheimera mesophila isolated from an industrial waste site.</title>
        <authorList>
            <person name="Yu Q."/>
            <person name="Qi Y."/>
            <person name="Zhang H."/>
            <person name="Lu Y."/>
            <person name="Pu J."/>
        </authorList>
    </citation>
    <scope>NUCLEOTIDE SEQUENCE [LARGE SCALE GENOMIC DNA]</scope>
    <source>
        <strain evidence="1 2">IITR13</strain>
    </source>
</reference>
<keyword evidence="2" id="KW-1185">Reference proteome</keyword>
<dbReference type="RefSeq" id="WP_046520889.1">
    <property type="nucleotide sequence ID" value="NZ_LAVS01000087.1"/>
</dbReference>
<accession>A0A3P3QDR8</accession>
<comment type="caution">
    <text evidence="1">The sequence shown here is derived from an EMBL/GenBank/DDBJ whole genome shotgun (WGS) entry which is preliminary data.</text>
</comment>